<accession>A0A246RPD8</accession>
<dbReference type="Pfam" id="PF22494">
    <property type="entry name" value="choice_anch_I"/>
    <property type="match status" value="1"/>
</dbReference>
<dbReference type="PANTHER" id="PTHR46928">
    <property type="entry name" value="MESENCHYME-SPECIFIC CELL SURFACE GLYCOPROTEIN"/>
    <property type="match status" value="1"/>
</dbReference>
<organism evidence="4 5">
    <name type="scientific">Micromonospora wenchangensis</name>
    <dbReference type="NCBI Taxonomy" id="1185415"/>
    <lineage>
        <taxon>Bacteria</taxon>
        <taxon>Bacillati</taxon>
        <taxon>Actinomycetota</taxon>
        <taxon>Actinomycetes</taxon>
        <taxon>Micromonosporales</taxon>
        <taxon>Micromonosporaceae</taxon>
        <taxon>Micromonospora</taxon>
    </lineage>
</organism>
<protein>
    <submittedName>
        <fullName evidence="4">Alkaline phosphatase</fullName>
    </submittedName>
</protein>
<sequence length="781" mass="82460">MTARRVFASTVVAGLALATLTAPGSAVAAPDHPAPGSTAASRGYPDRKLNFDRTATYPVFQNRPAGEDPATATVAEISAVSPNGRTLVYTDAAARRIGFLDIGRADQPRGLGTLSLAQLGDAEDEPTSVAVVGRYVLVVVNTSASYTAPSGRLDVIELATRQRVRSIDLGGQPDSIAISHDERYAAIAIENERDEDATPPGHKKGDLPQAPAGFVQLIDLDGKTTPQRWKLRTVALTAPDGRALPVLAAAGITEPTDPEPEYVSINERNQLAVTLQENNGVVLIDLPTGRITRAFSAGTASVSGIDTVKDGRTDLTGSITDVPREPDAVAWINDRYLATANEGDWRGGTRGWSVFDSRTGQVVWDAGNTFERLAVRYGLHNNDRAAKKGTEPEGVAVAEYHGVRYAFVGSERSNFVAVYDLTRPTAPVLRQVLPATNGPEGLLPIPSRDLLAVSSETDDASVGVRASVSLYRLGEQTPGFPSIVSADDAAGAPIGWGALGALSAVPGQPQQLYTVTDAAYTPTRILTVDTRRSPAVITDATTVTDAAGTPVGYDAEGVFARPQGGFWLAVEGAKGSENRLVRLNGDGRTEQTVPLPADIAAGLGKQGFEGVTASTDRHGREIVWAVLQREVATDPAGVVRIGRYDVTADSWSWFGYRLEGTTVPGDWMGLSEITVVGDRLAVIERDKLNGPAATVKRIYTVPLPTGPAAAGPLTVLPKTLAVDVLPALRATNGWTQEKLEGLTVGGDGQVYAITDNDGVLDATGETVLLRLGTYRKVFGQR</sequence>
<feature type="region of interest" description="Disordered" evidence="1">
    <location>
        <begin position="25"/>
        <end position="46"/>
    </location>
</feature>
<dbReference type="EMBL" id="MZMV01000012">
    <property type="protein sequence ID" value="OWV09306.1"/>
    <property type="molecule type" value="Genomic_DNA"/>
</dbReference>
<keyword evidence="5" id="KW-1185">Reference proteome</keyword>
<dbReference type="InterPro" id="IPR015943">
    <property type="entry name" value="WD40/YVTN_repeat-like_dom_sf"/>
</dbReference>
<name>A0A246RPD8_9ACTN</name>
<feature type="domain" description="Choice-of-anchor I" evidence="3">
    <location>
        <begin position="348"/>
        <end position="429"/>
    </location>
</feature>
<evidence type="ECO:0000256" key="1">
    <source>
        <dbReference type="SAM" id="MobiDB-lite"/>
    </source>
</evidence>
<evidence type="ECO:0000259" key="3">
    <source>
        <dbReference type="Pfam" id="PF22494"/>
    </source>
</evidence>
<dbReference type="InterPro" id="IPR027372">
    <property type="entry name" value="Phytase-like_dom"/>
</dbReference>
<dbReference type="RefSeq" id="WP_169733048.1">
    <property type="nucleotide sequence ID" value="NZ_MZMV01000012.1"/>
</dbReference>
<dbReference type="Gene3D" id="2.130.10.10">
    <property type="entry name" value="YVTN repeat-like/Quinoprotein amine dehydrogenase"/>
    <property type="match status" value="1"/>
</dbReference>
<reference evidence="4 5" key="1">
    <citation type="submission" date="2017-03" db="EMBL/GenBank/DDBJ databases">
        <title>Whole genome sequence of Micromonospora wenchangensis, isolated from mangrove soil.</title>
        <authorList>
            <person name="Yang H."/>
        </authorList>
    </citation>
    <scope>NUCLEOTIDE SEQUENCE [LARGE SCALE GENOMIC DNA]</scope>
    <source>
        <strain evidence="4 5">CCTCC AA 2012002</strain>
    </source>
</reference>
<dbReference type="Proteomes" id="UP000197174">
    <property type="component" value="Unassembled WGS sequence"/>
</dbReference>
<dbReference type="Pfam" id="PF13449">
    <property type="entry name" value="Phytase-like"/>
    <property type="match status" value="1"/>
</dbReference>
<dbReference type="AlphaFoldDB" id="A0A246RPD8"/>
<comment type="caution">
    <text evidence="4">The sequence shown here is derived from an EMBL/GenBank/DDBJ whole genome shotgun (WGS) entry which is preliminary data.</text>
</comment>
<gene>
    <name evidence="4" type="ORF">B5D80_09910</name>
</gene>
<proteinExistence type="predicted"/>
<dbReference type="PANTHER" id="PTHR46928:SF1">
    <property type="entry name" value="MESENCHYME-SPECIFIC CELL SURFACE GLYCOPROTEIN"/>
    <property type="match status" value="1"/>
</dbReference>
<dbReference type="InterPro" id="IPR011044">
    <property type="entry name" value="Quino_amine_DH_bsu"/>
</dbReference>
<evidence type="ECO:0000313" key="5">
    <source>
        <dbReference type="Proteomes" id="UP000197174"/>
    </source>
</evidence>
<evidence type="ECO:0000313" key="4">
    <source>
        <dbReference type="EMBL" id="OWV09306.1"/>
    </source>
</evidence>
<dbReference type="InterPro" id="IPR055188">
    <property type="entry name" value="Choice_anch_I"/>
</dbReference>
<feature type="domain" description="Phytase-like" evidence="2">
    <location>
        <begin position="495"/>
        <end position="757"/>
    </location>
</feature>
<dbReference type="SUPFAM" id="SSF50969">
    <property type="entry name" value="YVTN repeat-like/Quinoprotein amine dehydrogenase"/>
    <property type="match status" value="1"/>
</dbReference>
<evidence type="ECO:0000259" key="2">
    <source>
        <dbReference type="Pfam" id="PF13449"/>
    </source>
</evidence>
<dbReference type="InterPro" id="IPR052956">
    <property type="entry name" value="Mesenchyme-surface_protein"/>
</dbReference>